<reference evidence="5" key="1">
    <citation type="submission" date="2023-07" db="EMBL/GenBank/DDBJ databases">
        <title>Sorghum-associated microbial communities from plants grown in Nebraska, USA.</title>
        <authorList>
            <person name="Schachtman D."/>
        </authorList>
    </citation>
    <scope>NUCLEOTIDE SEQUENCE</scope>
    <source>
        <strain evidence="5">BE80</strain>
    </source>
</reference>
<feature type="region of interest" description="Disordered" evidence="3">
    <location>
        <begin position="91"/>
        <end position="123"/>
    </location>
</feature>
<evidence type="ECO:0000256" key="2">
    <source>
        <dbReference type="ARBA" id="ARBA00023043"/>
    </source>
</evidence>
<dbReference type="InterPro" id="IPR051070">
    <property type="entry name" value="NF-kappa-B_inhibitor"/>
</dbReference>
<evidence type="ECO:0000313" key="5">
    <source>
        <dbReference type="EMBL" id="MDR6725042.1"/>
    </source>
</evidence>
<sequence length="255" mass="27569">MKKILFKLPTFVLGAIVGVTVTAGTAVGAATYLKATQSNVKIVVDGTQAKLSESPLNVNGKLYLPVRDTANAMGYSVESVTSTQVSLKEGLSASNTTTNNGSTGTSVNNPSNSNNTTTTNNIGGQYVQGLHEKYSTDGKLDAAKIKEAITTKKITVNAQDKETGNSLMHYAVLENNYSLFIAIKRNALDVNLQNNDKQTPLHLAVINKNSFYYGELRDLKANPTIEDNNGLLPIDYAEKNSVFDIGLDAYMRFYK</sequence>
<dbReference type="PANTHER" id="PTHR46680:SF2">
    <property type="entry name" value="NF-KAPPA-B INHIBITOR ZETA"/>
    <property type="match status" value="1"/>
</dbReference>
<dbReference type="SUPFAM" id="SSF48403">
    <property type="entry name" value="Ankyrin repeat"/>
    <property type="match status" value="1"/>
</dbReference>
<name>A0AAP5H3C3_PAEAM</name>
<dbReference type="InterPro" id="IPR036770">
    <property type="entry name" value="Ankyrin_rpt-contain_sf"/>
</dbReference>
<dbReference type="InterPro" id="IPR012854">
    <property type="entry name" value="Cu_amine_oxidase-like_N"/>
</dbReference>
<proteinExistence type="predicted"/>
<gene>
    <name evidence="5" type="ORF">J2W91_003528</name>
</gene>
<dbReference type="EMBL" id="JAVDTR010000009">
    <property type="protein sequence ID" value="MDR6725042.1"/>
    <property type="molecule type" value="Genomic_DNA"/>
</dbReference>
<comment type="caution">
    <text evidence="5">The sequence shown here is derived from an EMBL/GenBank/DDBJ whole genome shotgun (WGS) entry which is preliminary data.</text>
</comment>
<keyword evidence="1" id="KW-0677">Repeat</keyword>
<evidence type="ECO:0000256" key="3">
    <source>
        <dbReference type="SAM" id="MobiDB-lite"/>
    </source>
</evidence>
<dbReference type="GO" id="GO:0005829">
    <property type="term" value="C:cytosol"/>
    <property type="evidence" value="ECO:0007669"/>
    <property type="project" value="TreeGrafter"/>
</dbReference>
<keyword evidence="2" id="KW-0040">ANK repeat</keyword>
<dbReference type="InterPro" id="IPR036582">
    <property type="entry name" value="Mao_N_sf"/>
</dbReference>
<dbReference type="Gene3D" id="1.25.40.20">
    <property type="entry name" value="Ankyrin repeat-containing domain"/>
    <property type="match status" value="1"/>
</dbReference>
<protein>
    <recommendedName>
        <fullName evidence="4">Copper amine oxidase-like N-terminal domain-containing protein</fullName>
    </recommendedName>
</protein>
<evidence type="ECO:0000256" key="1">
    <source>
        <dbReference type="ARBA" id="ARBA00022737"/>
    </source>
</evidence>
<evidence type="ECO:0000259" key="4">
    <source>
        <dbReference type="Pfam" id="PF07833"/>
    </source>
</evidence>
<dbReference type="PANTHER" id="PTHR46680">
    <property type="entry name" value="NF-KAPPA-B INHIBITOR ALPHA"/>
    <property type="match status" value="1"/>
</dbReference>
<organism evidence="5 6">
    <name type="scientific">Paenibacillus amylolyticus</name>
    <dbReference type="NCBI Taxonomy" id="1451"/>
    <lineage>
        <taxon>Bacteria</taxon>
        <taxon>Bacillati</taxon>
        <taxon>Bacillota</taxon>
        <taxon>Bacilli</taxon>
        <taxon>Bacillales</taxon>
        <taxon>Paenibacillaceae</taxon>
        <taxon>Paenibacillus</taxon>
    </lineage>
</organism>
<feature type="compositionally biased region" description="Low complexity" evidence="3">
    <location>
        <begin position="94"/>
        <end position="121"/>
    </location>
</feature>
<dbReference type="GO" id="GO:0071356">
    <property type="term" value="P:cellular response to tumor necrosis factor"/>
    <property type="evidence" value="ECO:0007669"/>
    <property type="project" value="TreeGrafter"/>
</dbReference>
<dbReference type="GO" id="GO:0051059">
    <property type="term" value="F:NF-kappaB binding"/>
    <property type="evidence" value="ECO:0007669"/>
    <property type="project" value="TreeGrafter"/>
</dbReference>
<feature type="domain" description="Copper amine oxidase-like N-terminal" evidence="4">
    <location>
        <begin position="30"/>
        <end position="83"/>
    </location>
</feature>
<dbReference type="RefSeq" id="WP_310141867.1">
    <property type="nucleotide sequence ID" value="NZ_JAVDTR010000009.1"/>
</dbReference>
<accession>A0AAP5H3C3</accession>
<evidence type="ECO:0000313" key="6">
    <source>
        <dbReference type="Proteomes" id="UP001254832"/>
    </source>
</evidence>
<dbReference type="Pfam" id="PF07833">
    <property type="entry name" value="Cu_amine_oxidN1"/>
    <property type="match status" value="1"/>
</dbReference>
<dbReference type="SUPFAM" id="SSF55383">
    <property type="entry name" value="Copper amine oxidase, domain N"/>
    <property type="match status" value="1"/>
</dbReference>
<dbReference type="Proteomes" id="UP001254832">
    <property type="component" value="Unassembled WGS sequence"/>
</dbReference>
<dbReference type="AlphaFoldDB" id="A0AAP5H3C3"/>